<dbReference type="InterPro" id="IPR019410">
    <property type="entry name" value="Methyltransf_16"/>
</dbReference>
<organism evidence="1 2">
    <name type="scientific">Pseudodesulfovibrio cashew</name>
    <dbReference type="NCBI Taxonomy" id="2678688"/>
    <lineage>
        <taxon>Bacteria</taxon>
        <taxon>Pseudomonadati</taxon>
        <taxon>Thermodesulfobacteriota</taxon>
        <taxon>Desulfovibrionia</taxon>
        <taxon>Desulfovibrionales</taxon>
        <taxon>Desulfovibrionaceae</taxon>
    </lineage>
</organism>
<gene>
    <name evidence="1" type="ORF">GM415_12955</name>
</gene>
<dbReference type="InterPro" id="IPR029063">
    <property type="entry name" value="SAM-dependent_MTases_sf"/>
</dbReference>
<evidence type="ECO:0000313" key="1">
    <source>
        <dbReference type="EMBL" id="QGY40996.1"/>
    </source>
</evidence>
<keyword evidence="1" id="KW-0489">Methyltransferase</keyword>
<reference evidence="1 2" key="1">
    <citation type="submission" date="2019-11" db="EMBL/GenBank/DDBJ databases">
        <authorList>
            <person name="Zheng R.K."/>
            <person name="Sun C.M."/>
        </authorList>
    </citation>
    <scope>NUCLEOTIDE SEQUENCE [LARGE SCALE GENOMIC DNA]</scope>
    <source>
        <strain evidence="1 2">SRB007</strain>
    </source>
</reference>
<name>A0A6I6JDR9_9BACT</name>
<dbReference type="CDD" id="cd02440">
    <property type="entry name" value="AdoMet_MTases"/>
    <property type="match status" value="1"/>
</dbReference>
<dbReference type="GO" id="GO:0008168">
    <property type="term" value="F:methyltransferase activity"/>
    <property type="evidence" value="ECO:0007669"/>
    <property type="project" value="UniProtKB-KW"/>
</dbReference>
<dbReference type="KEGG" id="psel:GM415_12955"/>
<dbReference type="SUPFAM" id="SSF53335">
    <property type="entry name" value="S-adenosyl-L-methionine-dependent methyltransferases"/>
    <property type="match status" value="1"/>
</dbReference>
<dbReference type="EMBL" id="CP046400">
    <property type="protein sequence ID" value="QGY40996.1"/>
    <property type="molecule type" value="Genomic_DNA"/>
</dbReference>
<dbReference type="RefSeq" id="WP_158948832.1">
    <property type="nucleotide sequence ID" value="NZ_CP046400.1"/>
</dbReference>
<sequence>MAAKEYDLDQPMDKLIDLAVNKFGEVEFQDVSVGGDPFKVLQIKHMQRYIDKLMDKTRSGKTVALPLWAKLWPADMVMAHSLSKFPLADGASVLEIGGGSALAGLTLARRGCEVTVTDTDPDALLFARINALKNDLGEKVRVVPSDFKASLGSRFDCVVGCELLYDEPLFDLLAGFIDGHLAEGEGGEVFLSLDLKRAARNFFHASGELFKIMKSTATFKDGESGEDKPVNLFRFMRK</sequence>
<protein>
    <submittedName>
        <fullName evidence="1">Methyltransferase</fullName>
    </submittedName>
</protein>
<dbReference type="Proteomes" id="UP000428328">
    <property type="component" value="Chromosome"/>
</dbReference>
<keyword evidence="1" id="KW-0808">Transferase</keyword>
<evidence type="ECO:0000313" key="2">
    <source>
        <dbReference type="Proteomes" id="UP000428328"/>
    </source>
</evidence>
<dbReference type="Pfam" id="PF10294">
    <property type="entry name" value="Methyltransf_16"/>
    <property type="match status" value="1"/>
</dbReference>
<dbReference type="PANTHER" id="PTHR14614">
    <property type="entry name" value="HEPATOCELLULAR CARCINOMA-ASSOCIATED ANTIGEN"/>
    <property type="match status" value="1"/>
</dbReference>
<keyword evidence="2" id="KW-1185">Reference proteome</keyword>
<proteinExistence type="predicted"/>
<accession>A0A6I6JDR9</accession>
<dbReference type="GO" id="GO:0032259">
    <property type="term" value="P:methylation"/>
    <property type="evidence" value="ECO:0007669"/>
    <property type="project" value="UniProtKB-KW"/>
</dbReference>
<dbReference type="Gene3D" id="3.40.50.150">
    <property type="entry name" value="Vaccinia Virus protein VP39"/>
    <property type="match status" value="1"/>
</dbReference>
<dbReference type="AlphaFoldDB" id="A0A6I6JDR9"/>